<protein>
    <submittedName>
        <fullName evidence="11">Uncharacterized protein</fullName>
    </submittedName>
</protein>
<evidence type="ECO:0000256" key="5">
    <source>
        <dbReference type="ARBA" id="ARBA00023242"/>
    </source>
</evidence>
<feature type="compositionally biased region" description="Polar residues" evidence="7">
    <location>
        <begin position="578"/>
        <end position="595"/>
    </location>
</feature>
<keyword evidence="4" id="KW-0804">Transcription</keyword>
<dbReference type="PANTHER" id="PTHR46621">
    <property type="entry name" value="SNRNA-ACTIVATING PROTEIN COMPLEX SUBUNIT 4"/>
    <property type="match status" value="1"/>
</dbReference>
<comment type="caution">
    <text evidence="11">The sequence shown here is derived from an EMBL/GenBank/DDBJ whole genome shotgun (WGS) entry which is preliminary data.</text>
</comment>
<sequence>MASTEGSPIQSDSSNTHARPQTKTTRLLVQDALEVNKRLQLILTERAEQLERELKEADLLLDASNADEGDEDPEPEVLIPGAKKATAPIPSSEFLSESSPFYVESIKRTAYIANITPHPMKAKELEALASAVRQENERLQAYSRLRSDTGSHTEIDLINNVEGLDWTRIAEKVSSSSTVKRTPTECRITWIGDRHPRINHAEWTSAEVGNLNAIVSEYVKLKKPLDWVKVAETLGTNRTPIDCMRHGLPPHRHNWTPEADQKLIKAVQTCGIDNWQLVARNVSEYATAGQCQGRWQKTLNPALRRGAWTEEEDELLRKAVAGYGKSWAQVSTAIPGRTNDQCRERWTEHVNLSSVKITWSEAEDKQLIELVEELGKQWKSISLKIGGNKTGQNCRMRYDKLKRPTNSKGKTKRSSSLSVVNYVGPISNEAGPSRLSSVESSAPGISTITFSTNLGQHSFSQTPEPSRSKTATVDTNPPRPQSVIQSPTTEESVPPVEARGGPTSAVESTDPEHADSNQLSSLSESESAPRKRTKAVKVSVPDVTQSGEVAPSTKPRPKPRPRVSKKAAAETPDPATVSEDNNSNVNFTPTSSTNVFKPATSKPAKPAGVTRGRKRKNADDAGPVVDKPPQKKFRTSKNGDKQASASTAAISTEPSNNTTEQQTESTPMNMRTDTASRSGDLDDNVSDSSLAPSGIQETSPLRRGRSRKLVSENKGEATIPSHSTAPADLTPKRPRGRPRKVQASG</sequence>
<dbReference type="PROSITE" id="PS51294">
    <property type="entry name" value="HTH_MYB"/>
    <property type="match status" value="2"/>
</dbReference>
<dbReference type="GO" id="GO:0042796">
    <property type="term" value="P:snRNA transcription by RNA polymerase III"/>
    <property type="evidence" value="ECO:0007669"/>
    <property type="project" value="TreeGrafter"/>
</dbReference>
<evidence type="ECO:0000256" key="3">
    <source>
        <dbReference type="ARBA" id="ARBA00023125"/>
    </source>
</evidence>
<dbReference type="Gene3D" id="1.10.10.60">
    <property type="entry name" value="Homeodomain-like"/>
    <property type="match status" value="3"/>
</dbReference>
<dbReference type="GO" id="GO:0005634">
    <property type="term" value="C:nucleus"/>
    <property type="evidence" value="ECO:0007669"/>
    <property type="project" value="UniProtKB-SubCell"/>
</dbReference>
<feature type="domain" description="Myb-like" evidence="8">
    <location>
        <begin position="359"/>
        <end position="402"/>
    </location>
</feature>
<feature type="compositionally biased region" description="Basic residues" evidence="7">
    <location>
        <begin position="732"/>
        <end position="745"/>
    </location>
</feature>
<keyword evidence="2" id="KW-0805">Transcription regulation</keyword>
<dbReference type="PANTHER" id="PTHR46621:SF1">
    <property type="entry name" value="SNRNA-ACTIVATING PROTEIN COMPLEX SUBUNIT 4"/>
    <property type="match status" value="1"/>
</dbReference>
<dbReference type="InterPro" id="IPR009057">
    <property type="entry name" value="Homeodomain-like_sf"/>
</dbReference>
<dbReference type="GO" id="GO:0006355">
    <property type="term" value="P:regulation of DNA-templated transcription"/>
    <property type="evidence" value="ECO:0007669"/>
    <property type="project" value="InterPro"/>
</dbReference>
<feature type="domain" description="HTH myb-type" evidence="10">
    <location>
        <begin position="358"/>
        <end position="406"/>
    </location>
</feature>
<gene>
    <name evidence="11" type="ORF">JR316_005745</name>
</gene>
<dbReference type="GO" id="GO:0042795">
    <property type="term" value="P:snRNA transcription by RNA polymerase II"/>
    <property type="evidence" value="ECO:0007669"/>
    <property type="project" value="TreeGrafter"/>
</dbReference>
<feature type="region of interest" description="Disordered" evidence="7">
    <location>
        <begin position="1"/>
        <end position="25"/>
    </location>
</feature>
<feature type="domain" description="SANT" evidence="9">
    <location>
        <begin position="303"/>
        <end position="351"/>
    </location>
</feature>
<feature type="compositionally biased region" description="Basic residues" evidence="7">
    <location>
        <begin position="555"/>
        <end position="565"/>
    </location>
</feature>
<dbReference type="InterPro" id="IPR017884">
    <property type="entry name" value="SANT_dom"/>
</dbReference>
<organism evidence="11">
    <name type="scientific">Psilocybe cubensis</name>
    <name type="common">Psychedelic mushroom</name>
    <name type="synonym">Stropharia cubensis</name>
    <dbReference type="NCBI Taxonomy" id="181762"/>
    <lineage>
        <taxon>Eukaryota</taxon>
        <taxon>Fungi</taxon>
        <taxon>Dikarya</taxon>
        <taxon>Basidiomycota</taxon>
        <taxon>Agaricomycotina</taxon>
        <taxon>Agaricomycetes</taxon>
        <taxon>Agaricomycetidae</taxon>
        <taxon>Agaricales</taxon>
        <taxon>Agaricineae</taxon>
        <taxon>Strophariaceae</taxon>
        <taxon>Psilocybe</taxon>
    </lineage>
</organism>
<dbReference type="PROSITE" id="PS51293">
    <property type="entry name" value="SANT"/>
    <property type="match status" value="1"/>
</dbReference>
<keyword evidence="5" id="KW-0539">Nucleus</keyword>
<dbReference type="PROSITE" id="PS00354">
    <property type="entry name" value="HMGI_Y"/>
    <property type="match status" value="1"/>
</dbReference>
<evidence type="ECO:0000313" key="11">
    <source>
        <dbReference type="EMBL" id="KAG5169189.1"/>
    </source>
</evidence>
<evidence type="ECO:0000256" key="4">
    <source>
        <dbReference type="ARBA" id="ARBA00023163"/>
    </source>
</evidence>
<feature type="compositionally biased region" description="Polar residues" evidence="7">
    <location>
        <begin position="482"/>
        <end position="491"/>
    </location>
</feature>
<dbReference type="GO" id="GO:0000978">
    <property type="term" value="F:RNA polymerase II cis-regulatory region sequence-specific DNA binding"/>
    <property type="evidence" value="ECO:0007669"/>
    <property type="project" value="TreeGrafter"/>
</dbReference>
<dbReference type="InterPro" id="IPR000637">
    <property type="entry name" value="HMGI/Y_DNA-bd_CS"/>
</dbReference>
<feature type="region of interest" description="Disordered" evidence="7">
    <location>
        <begin position="448"/>
        <end position="745"/>
    </location>
</feature>
<feature type="domain" description="HTH myb-type" evidence="10">
    <location>
        <begin position="300"/>
        <end position="354"/>
    </location>
</feature>
<dbReference type="InterPro" id="IPR001005">
    <property type="entry name" value="SANT/Myb"/>
</dbReference>
<evidence type="ECO:0000256" key="1">
    <source>
        <dbReference type="ARBA" id="ARBA00004123"/>
    </source>
</evidence>
<dbReference type="InterPro" id="IPR051575">
    <property type="entry name" value="Myb-like_DNA-bd"/>
</dbReference>
<proteinExistence type="predicted"/>
<evidence type="ECO:0000256" key="6">
    <source>
        <dbReference type="SAM" id="Coils"/>
    </source>
</evidence>
<comment type="subcellular location">
    <subcellularLocation>
        <location evidence="1">Nucleus</location>
    </subcellularLocation>
</comment>
<feature type="compositionally biased region" description="Polar residues" evidence="7">
    <location>
        <begin position="641"/>
        <end position="677"/>
    </location>
</feature>
<dbReference type="PROSITE" id="PS50090">
    <property type="entry name" value="MYB_LIKE"/>
    <property type="match status" value="3"/>
</dbReference>
<keyword evidence="6" id="KW-0175">Coiled coil</keyword>
<evidence type="ECO:0000256" key="2">
    <source>
        <dbReference type="ARBA" id="ARBA00023015"/>
    </source>
</evidence>
<evidence type="ECO:0000259" key="10">
    <source>
        <dbReference type="PROSITE" id="PS51294"/>
    </source>
</evidence>
<dbReference type="EMBL" id="JAFIQS010000005">
    <property type="protein sequence ID" value="KAG5169189.1"/>
    <property type="molecule type" value="Genomic_DNA"/>
</dbReference>
<dbReference type="Pfam" id="PF00249">
    <property type="entry name" value="Myb_DNA-binding"/>
    <property type="match status" value="3"/>
</dbReference>
<dbReference type="GO" id="GO:0019185">
    <property type="term" value="C:snRNA-activating protein complex"/>
    <property type="evidence" value="ECO:0007669"/>
    <property type="project" value="TreeGrafter"/>
</dbReference>
<dbReference type="InterPro" id="IPR017930">
    <property type="entry name" value="Myb_dom"/>
</dbReference>
<dbReference type="GO" id="GO:0001006">
    <property type="term" value="F:RNA polymerase III type 3 promoter sequence-specific DNA binding"/>
    <property type="evidence" value="ECO:0007669"/>
    <property type="project" value="TreeGrafter"/>
</dbReference>
<keyword evidence="3" id="KW-0238">DNA-binding</keyword>
<dbReference type="SUPFAM" id="SSF46689">
    <property type="entry name" value="Homeodomain-like"/>
    <property type="match status" value="4"/>
</dbReference>
<feature type="domain" description="Myb-like" evidence="8">
    <location>
        <begin position="252"/>
        <end position="299"/>
    </location>
</feature>
<evidence type="ECO:0000259" key="8">
    <source>
        <dbReference type="PROSITE" id="PS50090"/>
    </source>
</evidence>
<feature type="compositionally biased region" description="Polar residues" evidence="7">
    <location>
        <begin position="448"/>
        <end position="475"/>
    </location>
</feature>
<feature type="compositionally biased region" description="Polar residues" evidence="7">
    <location>
        <begin position="686"/>
        <end position="699"/>
    </location>
</feature>
<accession>A0A8H8CLM0</accession>
<feature type="coiled-coil region" evidence="6">
    <location>
        <begin position="40"/>
        <end position="67"/>
    </location>
</feature>
<dbReference type="SMART" id="SM00717">
    <property type="entry name" value="SANT"/>
    <property type="match status" value="5"/>
</dbReference>
<name>A0A8H8CLM0_PSICU</name>
<feature type="domain" description="Myb-like" evidence="8">
    <location>
        <begin position="300"/>
        <end position="350"/>
    </location>
</feature>
<evidence type="ECO:0000259" key="9">
    <source>
        <dbReference type="PROSITE" id="PS51293"/>
    </source>
</evidence>
<reference evidence="11" key="1">
    <citation type="submission" date="2021-02" db="EMBL/GenBank/DDBJ databases">
        <title>Psilocybe cubensis genome.</title>
        <authorList>
            <person name="Mckernan K.J."/>
            <person name="Crawford S."/>
            <person name="Trippe A."/>
            <person name="Kane L.T."/>
            <person name="Mclaughlin S."/>
        </authorList>
    </citation>
    <scope>NUCLEOTIDE SEQUENCE [LARGE SCALE GENOMIC DNA]</scope>
    <source>
        <strain evidence="11">MGC-MH-2018</strain>
    </source>
</reference>
<evidence type="ECO:0000256" key="7">
    <source>
        <dbReference type="SAM" id="MobiDB-lite"/>
    </source>
</evidence>
<dbReference type="AlphaFoldDB" id="A0A8H8CLM0"/>
<dbReference type="CDD" id="cd00167">
    <property type="entry name" value="SANT"/>
    <property type="match status" value="3"/>
</dbReference>